<dbReference type="Proteomes" id="UP001157502">
    <property type="component" value="Chromosome 1"/>
</dbReference>
<evidence type="ECO:0000313" key="2">
    <source>
        <dbReference type="Proteomes" id="UP001157502"/>
    </source>
</evidence>
<reference evidence="1" key="1">
    <citation type="submission" date="2021-05" db="EMBL/GenBank/DDBJ databases">
        <authorList>
            <person name="Pan Q."/>
            <person name="Jouanno E."/>
            <person name="Zahm M."/>
            <person name="Klopp C."/>
            <person name="Cabau C."/>
            <person name="Louis A."/>
            <person name="Berthelot C."/>
            <person name="Parey E."/>
            <person name="Roest Crollius H."/>
            <person name="Montfort J."/>
            <person name="Robinson-Rechavi M."/>
            <person name="Bouchez O."/>
            <person name="Lampietro C."/>
            <person name="Lopez Roques C."/>
            <person name="Donnadieu C."/>
            <person name="Postlethwait J."/>
            <person name="Bobe J."/>
            <person name="Dillon D."/>
            <person name="Chandos A."/>
            <person name="von Hippel F."/>
            <person name="Guiguen Y."/>
        </authorList>
    </citation>
    <scope>NUCLEOTIDE SEQUENCE</scope>
    <source>
        <strain evidence="1">YG-Jan2019</strain>
    </source>
</reference>
<evidence type="ECO:0000313" key="1">
    <source>
        <dbReference type="EMBL" id="KAJ8016245.1"/>
    </source>
</evidence>
<accession>A0ACC2HKG9</accession>
<dbReference type="EMBL" id="CM055728">
    <property type="protein sequence ID" value="KAJ8016245.1"/>
    <property type="molecule type" value="Genomic_DNA"/>
</dbReference>
<proteinExistence type="predicted"/>
<sequence length="98" mass="10581">MSGPVHANSIASFSFSAMKGPISIYQTDLPELISRAGSRLISPRAADLTWPGSPRRSPPLSVCRRLTTLDGSLTPPSNQTDTCCTLEQAKPPRIKMNK</sequence>
<gene>
    <name evidence="1" type="ORF">DPEC_G00005200</name>
</gene>
<keyword evidence="2" id="KW-1185">Reference proteome</keyword>
<organism evidence="1 2">
    <name type="scientific">Dallia pectoralis</name>
    <name type="common">Alaska blackfish</name>
    <dbReference type="NCBI Taxonomy" id="75939"/>
    <lineage>
        <taxon>Eukaryota</taxon>
        <taxon>Metazoa</taxon>
        <taxon>Chordata</taxon>
        <taxon>Craniata</taxon>
        <taxon>Vertebrata</taxon>
        <taxon>Euteleostomi</taxon>
        <taxon>Actinopterygii</taxon>
        <taxon>Neopterygii</taxon>
        <taxon>Teleostei</taxon>
        <taxon>Protacanthopterygii</taxon>
        <taxon>Esociformes</taxon>
        <taxon>Umbridae</taxon>
        <taxon>Dallia</taxon>
    </lineage>
</organism>
<name>A0ACC2HKG9_DALPE</name>
<protein>
    <submittedName>
        <fullName evidence="1">Uncharacterized protein</fullName>
    </submittedName>
</protein>
<comment type="caution">
    <text evidence="1">The sequence shown here is derived from an EMBL/GenBank/DDBJ whole genome shotgun (WGS) entry which is preliminary data.</text>
</comment>